<dbReference type="GO" id="GO:0003924">
    <property type="term" value="F:GTPase activity"/>
    <property type="evidence" value="ECO:0007669"/>
    <property type="project" value="UniProtKB-UniRule"/>
</dbReference>
<keyword evidence="6 10" id="KW-0378">Hydrolase</keyword>
<protein>
    <recommendedName>
        <fullName evidence="10">Small ribosomal subunit biogenesis GTPase RsgA</fullName>
        <ecNumber evidence="10">3.6.1.-</ecNumber>
    </recommendedName>
</protein>
<dbReference type="AlphaFoldDB" id="A0A0A0I3V8"/>
<dbReference type="RefSeq" id="WP_039255284.1">
    <property type="nucleotide sequence ID" value="NZ_JENJ01000028.1"/>
</dbReference>
<evidence type="ECO:0000256" key="1">
    <source>
        <dbReference type="ARBA" id="ARBA00022490"/>
    </source>
</evidence>
<dbReference type="InterPro" id="IPR030378">
    <property type="entry name" value="G_CP_dom"/>
</dbReference>
<dbReference type="PROSITE" id="PS50936">
    <property type="entry name" value="ENGC_GTPASE"/>
    <property type="match status" value="1"/>
</dbReference>
<evidence type="ECO:0000259" key="12">
    <source>
        <dbReference type="PROSITE" id="PS51721"/>
    </source>
</evidence>
<feature type="domain" description="CP-type G" evidence="12">
    <location>
        <begin position="62"/>
        <end position="219"/>
    </location>
</feature>
<dbReference type="Gene3D" id="3.40.50.300">
    <property type="entry name" value="P-loop containing nucleotide triphosphate hydrolases"/>
    <property type="match status" value="1"/>
</dbReference>
<dbReference type="InterPro" id="IPR010914">
    <property type="entry name" value="RsgA_GTPase_dom"/>
</dbReference>
<dbReference type="SUPFAM" id="SSF52540">
    <property type="entry name" value="P-loop containing nucleoside triphosphate hydrolases"/>
    <property type="match status" value="1"/>
</dbReference>
<feature type="binding site" evidence="10">
    <location>
        <begin position="162"/>
        <end position="170"/>
    </location>
    <ligand>
        <name>GTP</name>
        <dbReference type="ChEBI" id="CHEBI:37565"/>
    </ligand>
</feature>
<dbReference type="PANTHER" id="PTHR32120">
    <property type="entry name" value="SMALL RIBOSOMAL SUBUNIT BIOGENESIS GTPASE RSGA"/>
    <property type="match status" value="1"/>
</dbReference>
<evidence type="ECO:0000256" key="6">
    <source>
        <dbReference type="ARBA" id="ARBA00022801"/>
    </source>
</evidence>
<dbReference type="Pfam" id="PF16745">
    <property type="entry name" value="RsgA_N"/>
    <property type="match status" value="1"/>
</dbReference>
<dbReference type="InterPro" id="IPR031944">
    <property type="entry name" value="RsgA_N"/>
</dbReference>
<dbReference type="NCBIfam" id="TIGR00157">
    <property type="entry name" value="ribosome small subunit-dependent GTPase A"/>
    <property type="match status" value="1"/>
</dbReference>
<evidence type="ECO:0000313" key="13">
    <source>
        <dbReference type="EMBL" id="KGM96074.1"/>
    </source>
</evidence>
<dbReference type="CDD" id="cd01854">
    <property type="entry name" value="YjeQ_EngC"/>
    <property type="match status" value="1"/>
</dbReference>
<dbReference type="EC" id="3.6.1.-" evidence="10"/>
<dbReference type="GO" id="GO:0042274">
    <property type="term" value="P:ribosomal small subunit biogenesis"/>
    <property type="evidence" value="ECO:0007669"/>
    <property type="project" value="UniProtKB-UniRule"/>
</dbReference>
<dbReference type="OrthoDB" id="9809485at2"/>
<evidence type="ECO:0000259" key="11">
    <source>
        <dbReference type="PROSITE" id="PS50936"/>
    </source>
</evidence>
<evidence type="ECO:0000256" key="4">
    <source>
        <dbReference type="ARBA" id="ARBA00022730"/>
    </source>
</evidence>
<feature type="binding site" evidence="10">
    <location>
        <position position="248"/>
    </location>
    <ligand>
        <name>Zn(2+)</name>
        <dbReference type="ChEBI" id="CHEBI:29105"/>
    </ligand>
</feature>
<dbReference type="CDD" id="cd04466">
    <property type="entry name" value="S1_YloQ_GTPase"/>
    <property type="match status" value="1"/>
</dbReference>
<dbReference type="GO" id="GO:0005525">
    <property type="term" value="F:GTP binding"/>
    <property type="evidence" value="ECO:0007669"/>
    <property type="project" value="UniProtKB-UniRule"/>
</dbReference>
<proteinExistence type="inferred from homology"/>
<comment type="function">
    <text evidence="10">One of several proteins that assist in the late maturation steps of the functional core of the 30S ribosomal subunit. Helps release RbfA from mature subunits. May play a role in the assembly of ribosomal proteins into the subunit. Circularly permuted GTPase that catalyzes slow GTP hydrolysis, GTPase activity is stimulated by the 30S ribosomal subunit.</text>
</comment>
<dbReference type="GO" id="GO:0046872">
    <property type="term" value="F:metal ion binding"/>
    <property type="evidence" value="ECO:0007669"/>
    <property type="project" value="UniProtKB-KW"/>
</dbReference>
<keyword evidence="4 10" id="KW-0699">rRNA-binding</keyword>
<dbReference type="InterPro" id="IPR004881">
    <property type="entry name" value="Ribosome_biogen_GTPase_RsgA"/>
</dbReference>
<dbReference type="Gene3D" id="1.10.40.50">
    <property type="entry name" value="Probable gtpase engc, domain 3"/>
    <property type="match status" value="1"/>
</dbReference>
<evidence type="ECO:0000256" key="2">
    <source>
        <dbReference type="ARBA" id="ARBA00022517"/>
    </source>
</evidence>
<keyword evidence="9 10" id="KW-0342">GTP-binding</keyword>
<keyword evidence="3 10" id="KW-0479">Metal-binding</keyword>
<keyword evidence="7 10" id="KW-0862">Zinc</keyword>
<keyword evidence="8 10" id="KW-0694">RNA-binding</keyword>
<keyword evidence="5 10" id="KW-0547">Nucleotide-binding</keyword>
<evidence type="ECO:0000256" key="10">
    <source>
        <dbReference type="HAMAP-Rule" id="MF_01820"/>
    </source>
</evidence>
<comment type="cofactor">
    <cofactor evidence="10">
        <name>Zn(2+)</name>
        <dbReference type="ChEBI" id="CHEBI:29105"/>
    </cofactor>
    <text evidence="10">Binds 1 zinc ion per subunit.</text>
</comment>
<reference evidence="13 14" key="1">
    <citation type="submission" date="2014-01" db="EMBL/GenBank/DDBJ databases">
        <title>Plasmidome dynamics in the species complex Clostridium novyi sensu lato converts strains of independent lineages into distinctly different pathogens.</title>
        <authorList>
            <person name="Skarin H."/>
            <person name="Segerman B."/>
        </authorList>
    </citation>
    <scope>NUCLEOTIDE SEQUENCE [LARGE SCALE GENOMIC DNA]</scope>
    <source>
        <strain evidence="13 14">4552</strain>
    </source>
</reference>
<evidence type="ECO:0000256" key="8">
    <source>
        <dbReference type="ARBA" id="ARBA00022884"/>
    </source>
</evidence>
<dbReference type="EMBL" id="JENJ01000028">
    <property type="protein sequence ID" value="KGM96074.1"/>
    <property type="molecule type" value="Genomic_DNA"/>
</dbReference>
<dbReference type="PROSITE" id="PS51721">
    <property type="entry name" value="G_CP"/>
    <property type="match status" value="1"/>
</dbReference>
<accession>A0A0A0I3V8</accession>
<dbReference type="Pfam" id="PF03193">
    <property type="entry name" value="RsgA_GTPase"/>
    <property type="match status" value="1"/>
</dbReference>
<dbReference type="Proteomes" id="UP000030012">
    <property type="component" value="Unassembled WGS sequence"/>
</dbReference>
<comment type="caution">
    <text evidence="13">The sequence shown here is derived from an EMBL/GenBank/DDBJ whole genome shotgun (WGS) entry which is preliminary data.</text>
</comment>
<comment type="subunit">
    <text evidence="10">Monomer. Associates with 30S ribosomal subunit, binds 16S rRNA.</text>
</comment>
<feature type="domain" description="EngC GTPase" evidence="11">
    <location>
        <begin position="71"/>
        <end position="217"/>
    </location>
</feature>
<feature type="binding site" evidence="10">
    <location>
        <position position="250"/>
    </location>
    <ligand>
        <name>Zn(2+)</name>
        <dbReference type="ChEBI" id="CHEBI:29105"/>
    </ligand>
</feature>
<comment type="similarity">
    <text evidence="10">Belongs to the TRAFAC class YlqF/YawG GTPase family. RsgA subfamily.</text>
</comment>
<dbReference type="GO" id="GO:0005737">
    <property type="term" value="C:cytoplasm"/>
    <property type="evidence" value="ECO:0007669"/>
    <property type="project" value="UniProtKB-SubCell"/>
</dbReference>
<feature type="binding site" evidence="10">
    <location>
        <begin position="111"/>
        <end position="114"/>
    </location>
    <ligand>
        <name>GTP</name>
        <dbReference type="ChEBI" id="CHEBI:37565"/>
    </ligand>
</feature>
<evidence type="ECO:0000256" key="5">
    <source>
        <dbReference type="ARBA" id="ARBA00022741"/>
    </source>
</evidence>
<dbReference type="GO" id="GO:0019843">
    <property type="term" value="F:rRNA binding"/>
    <property type="evidence" value="ECO:0007669"/>
    <property type="project" value="UniProtKB-KW"/>
</dbReference>
<dbReference type="Gene3D" id="2.40.50.140">
    <property type="entry name" value="Nucleic acid-binding proteins"/>
    <property type="match status" value="1"/>
</dbReference>
<dbReference type="InterPro" id="IPR012340">
    <property type="entry name" value="NA-bd_OB-fold"/>
</dbReference>
<evidence type="ECO:0000256" key="3">
    <source>
        <dbReference type="ARBA" id="ARBA00022723"/>
    </source>
</evidence>
<name>A0A0A0I3V8_CLONO</name>
<dbReference type="PANTHER" id="PTHR32120:SF11">
    <property type="entry name" value="SMALL RIBOSOMAL SUBUNIT BIOGENESIS GTPASE RSGA 1, MITOCHONDRIAL-RELATED"/>
    <property type="match status" value="1"/>
</dbReference>
<dbReference type="HAMAP" id="MF_01820">
    <property type="entry name" value="GTPase_RsgA"/>
    <property type="match status" value="1"/>
</dbReference>
<feature type="binding site" evidence="10">
    <location>
        <position position="256"/>
    </location>
    <ligand>
        <name>Zn(2+)</name>
        <dbReference type="ChEBI" id="CHEBI:29105"/>
    </ligand>
</feature>
<keyword evidence="1 10" id="KW-0963">Cytoplasm</keyword>
<evidence type="ECO:0000256" key="7">
    <source>
        <dbReference type="ARBA" id="ARBA00022833"/>
    </source>
</evidence>
<comment type="subcellular location">
    <subcellularLocation>
        <location evidence="10">Cytoplasm</location>
    </subcellularLocation>
</comment>
<organism evidence="13 14">
    <name type="scientific">Clostridium novyi A str. 4552</name>
    <dbReference type="NCBI Taxonomy" id="1444289"/>
    <lineage>
        <taxon>Bacteria</taxon>
        <taxon>Bacillati</taxon>
        <taxon>Bacillota</taxon>
        <taxon>Clostridia</taxon>
        <taxon>Eubacteriales</taxon>
        <taxon>Clostridiaceae</taxon>
        <taxon>Clostridium</taxon>
    </lineage>
</organism>
<gene>
    <name evidence="10" type="primary">rsgA</name>
    <name evidence="13" type="ORF">Z968_07485</name>
</gene>
<evidence type="ECO:0000313" key="14">
    <source>
        <dbReference type="Proteomes" id="UP000030012"/>
    </source>
</evidence>
<feature type="binding site" evidence="10">
    <location>
        <position position="243"/>
    </location>
    <ligand>
        <name>Zn(2+)</name>
        <dbReference type="ChEBI" id="CHEBI:29105"/>
    </ligand>
</feature>
<dbReference type="SUPFAM" id="SSF50249">
    <property type="entry name" value="Nucleic acid-binding proteins"/>
    <property type="match status" value="1"/>
</dbReference>
<evidence type="ECO:0000256" key="9">
    <source>
        <dbReference type="ARBA" id="ARBA00023134"/>
    </source>
</evidence>
<keyword evidence="2 10" id="KW-0690">Ribosome biogenesis</keyword>
<dbReference type="InterPro" id="IPR027417">
    <property type="entry name" value="P-loop_NTPase"/>
</dbReference>
<sequence>MEGIILKGIGGFYYVKTKDRVYECKARGKFRNKKLTPMVGDRVIITPNDDNYGAIEEISKRENYLIRPQVANISQAFIVFALKNPDVNLDLLNKFLIQCELKNIKSIVCFNKIDLCADYKNHEAVKMVSDAGYEYIFLKAKEEDELEELKGKLKGNINVFCGPSGVGKSTILNKLVGKEVMETGIISERLKRGKHTTRHSELVEVNNGFIVDTPGFSTLDLKFDLKEELKDYFPEFHDYENQCKFNGCLHYKEPKCSVKDAVDNKKINKDRYEFYIKTLEEVIQGGRNKW</sequence>